<dbReference type="PANTHER" id="PTHR16943">
    <property type="entry name" value="2-METHYLCITRATE DEHYDRATASE-RELATED"/>
    <property type="match status" value="1"/>
</dbReference>
<name>A0A6A6HB22_VIRVR</name>
<dbReference type="InterPro" id="IPR042188">
    <property type="entry name" value="MmgE/PrpD_sf_2"/>
</dbReference>
<evidence type="ECO:0000313" key="5">
    <source>
        <dbReference type="EMBL" id="KAF2234673.1"/>
    </source>
</evidence>
<gene>
    <name evidence="5" type="ORF">EV356DRAFT_149850</name>
</gene>
<dbReference type="SUPFAM" id="SSF103378">
    <property type="entry name" value="2-methylcitrate dehydratase PrpD"/>
    <property type="match status" value="1"/>
</dbReference>
<evidence type="ECO:0000256" key="2">
    <source>
        <dbReference type="ARBA" id="ARBA00023239"/>
    </source>
</evidence>
<dbReference type="Proteomes" id="UP000800092">
    <property type="component" value="Unassembled WGS sequence"/>
</dbReference>
<feature type="domain" description="MmgE/PrpD C-terminal" evidence="4">
    <location>
        <begin position="309"/>
        <end position="486"/>
    </location>
</feature>
<dbReference type="Gene3D" id="3.30.1330.120">
    <property type="entry name" value="2-methylcitrate dehydratase PrpD"/>
    <property type="match status" value="1"/>
</dbReference>
<dbReference type="Gene3D" id="1.10.4100.10">
    <property type="entry name" value="2-methylcitrate dehydratase PrpD"/>
    <property type="match status" value="1"/>
</dbReference>
<dbReference type="InterPro" id="IPR005656">
    <property type="entry name" value="MmgE_PrpD"/>
</dbReference>
<dbReference type="AlphaFoldDB" id="A0A6A6HB22"/>
<dbReference type="InterPro" id="IPR045336">
    <property type="entry name" value="MmgE_PrpD_N"/>
</dbReference>
<dbReference type="Pfam" id="PF19305">
    <property type="entry name" value="MmgE_PrpD_C"/>
    <property type="match status" value="1"/>
</dbReference>
<dbReference type="GO" id="GO:0047547">
    <property type="term" value="F:2-methylcitrate dehydratase activity"/>
    <property type="evidence" value="ECO:0007669"/>
    <property type="project" value="InterPro"/>
</dbReference>
<comment type="similarity">
    <text evidence="1">Belongs to the PrpD family.</text>
</comment>
<keyword evidence="2" id="KW-0456">Lyase</keyword>
<dbReference type="EMBL" id="ML991797">
    <property type="protein sequence ID" value="KAF2234673.1"/>
    <property type="molecule type" value="Genomic_DNA"/>
</dbReference>
<dbReference type="OrthoDB" id="10055203at2759"/>
<protein>
    <submittedName>
        <fullName evidence="5">MmgE/PrpD family protein</fullName>
    </submittedName>
</protein>
<dbReference type="Pfam" id="PF03972">
    <property type="entry name" value="MmgE_PrpD_N"/>
    <property type="match status" value="1"/>
</dbReference>
<dbReference type="GO" id="GO:0005739">
    <property type="term" value="C:mitochondrion"/>
    <property type="evidence" value="ECO:0007669"/>
    <property type="project" value="TreeGrafter"/>
</dbReference>
<evidence type="ECO:0000259" key="4">
    <source>
        <dbReference type="Pfam" id="PF19305"/>
    </source>
</evidence>
<dbReference type="GO" id="GO:0051537">
    <property type="term" value="F:2 iron, 2 sulfur cluster binding"/>
    <property type="evidence" value="ECO:0007669"/>
    <property type="project" value="InterPro"/>
</dbReference>
<evidence type="ECO:0000256" key="1">
    <source>
        <dbReference type="ARBA" id="ARBA00006174"/>
    </source>
</evidence>
<evidence type="ECO:0000313" key="6">
    <source>
        <dbReference type="Proteomes" id="UP000800092"/>
    </source>
</evidence>
<proteinExistence type="inferred from homology"/>
<dbReference type="NCBIfam" id="TIGR02330">
    <property type="entry name" value="prpD"/>
    <property type="match status" value="1"/>
</dbReference>
<accession>A0A6A6HB22</accession>
<keyword evidence="6" id="KW-1185">Reference proteome</keyword>
<sequence length="515" mass="57123">MVMETPSPEENHVSQKYDKVLQQIVDYVFHYKIDNEKAWKRAKLALLDALGCAVATAASNEDCRKMIGPVVEGTTVPNGARVLGSNFELDPTKAAFDNGLLIRYLDHNDAFIGAEWGHPSDNLGAIISVMDWLSRKGIPQRPRLSDLSSKTGIEPSTTPPYTLRILLTAQIKAYEIQGCFQIRNSFNKVGLDHVILVKLASTAVVSWLMGLDYAQTLAAVSQVWQDGNPLRTYRQAPNTSPRKGWAAGDACMRAVHLALLTRAGQPGAPSVLTAPKWGFYATTFRGSEFSLPQPFGTWVIENVYFKIVAAEAHGITAIYAALQLCRIFADSGINPRKDIARIDIRTHSAAKTIIDKSGPLNNYADRDHCMQYLVAVALLKGSIITPEDYKDDSPWASDTDVSELCSKIVLSEDESFTLEYNDPSKRQMTNGLTVTLKNGKVLDEIVVHHIAGHPLSAETEAEVISKFKRHMSSMFEEFHVRAALEAIEDDDIAVHDLVDLFVMRLHPRLCKRMKD</sequence>
<evidence type="ECO:0000259" key="3">
    <source>
        <dbReference type="Pfam" id="PF03972"/>
    </source>
</evidence>
<reference evidence="5" key="1">
    <citation type="journal article" date="2020" name="Stud. Mycol.">
        <title>101 Dothideomycetes genomes: a test case for predicting lifestyles and emergence of pathogens.</title>
        <authorList>
            <person name="Haridas S."/>
            <person name="Albert R."/>
            <person name="Binder M."/>
            <person name="Bloem J."/>
            <person name="Labutti K."/>
            <person name="Salamov A."/>
            <person name="Andreopoulos B."/>
            <person name="Baker S."/>
            <person name="Barry K."/>
            <person name="Bills G."/>
            <person name="Bluhm B."/>
            <person name="Cannon C."/>
            <person name="Castanera R."/>
            <person name="Culley D."/>
            <person name="Daum C."/>
            <person name="Ezra D."/>
            <person name="Gonzalez J."/>
            <person name="Henrissat B."/>
            <person name="Kuo A."/>
            <person name="Liang C."/>
            <person name="Lipzen A."/>
            <person name="Lutzoni F."/>
            <person name="Magnuson J."/>
            <person name="Mondo S."/>
            <person name="Nolan M."/>
            <person name="Ohm R."/>
            <person name="Pangilinan J."/>
            <person name="Park H.-J."/>
            <person name="Ramirez L."/>
            <person name="Alfaro M."/>
            <person name="Sun H."/>
            <person name="Tritt A."/>
            <person name="Yoshinaga Y."/>
            <person name="Zwiers L.-H."/>
            <person name="Turgeon B."/>
            <person name="Goodwin S."/>
            <person name="Spatafora J."/>
            <person name="Crous P."/>
            <person name="Grigoriev I."/>
        </authorList>
    </citation>
    <scope>NUCLEOTIDE SEQUENCE</scope>
    <source>
        <strain evidence="5">Tuck. ex Michener</strain>
    </source>
</reference>
<feature type="domain" description="MmgE/PrpD N-terminal" evidence="3">
    <location>
        <begin position="22"/>
        <end position="290"/>
    </location>
</feature>
<dbReference type="InterPro" id="IPR012705">
    <property type="entry name" value="2Me_IsoCit_deHydtase_PrpD"/>
</dbReference>
<dbReference type="InterPro" id="IPR036148">
    <property type="entry name" value="MmgE/PrpD_sf"/>
</dbReference>
<dbReference type="InterPro" id="IPR042183">
    <property type="entry name" value="MmgE/PrpD_sf_1"/>
</dbReference>
<organism evidence="5 6">
    <name type="scientific">Viridothelium virens</name>
    <name type="common">Speckled blister lichen</name>
    <name type="synonym">Trypethelium virens</name>
    <dbReference type="NCBI Taxonomy" id="1048519"/>
    <lineage>
        <taxon>Eukaryota</taxon>
        <taxon>Fungi</taxon>
        <taxon>Dikarya</taxon>
        <taxon>Ascomycota</taxon>
        <taxon>Pezizomycotina</taxon>
        <taxon>Dothideomycetes</taxon>
        <taxon>Dothideomycetes incertae sedis</taxon>
        <taxon>Trypetheliales</taxon>
        <taxon>Trypetheliaceae</taxon>
        <taxon>Viridothelium</taxon>
    </lineage>
</organism>
<dbReference type="PANTHER" id="PTHR16943:SF15">
    <property type="entry name" value="DEHYDRATASE (PRPD), PUTATIVE-RELATED"/>
    <property type="match status" value="1"/>
</dbReference>
<dbReference type="GO" id="GO:0019679">
    <property type="term" value="P:propionate metabolic process, methylcitrate cycle"/>
    <property type="evidence" value="ECO:0007669"/>
    <property type="project" value="InterPro"/>
</dbReference>
<dbReference type="InterPro" id="IPR045337">
    <property type="entry name" value="MmgE_PrpD_C"/>
</dbReference>